<protein>
    <recommendedName>
        <fullName evidence="4">HEAT repeat domain-containing protein</fullName>
    </recommendedName>
</protein>
<dbReference type="PANTHER" id="PTHR12697:SF5">
    <property type="entry name" value="DEOXYHYPUSINE HYDROXYLASE"/>
    <property type="match status" value="1"/>
</dbReference>
<dbReference type="PANTHER" id="PTHR12697">
    <property type="entry name" value="PBS LYASE HEAT-LIKE PROTEIN"/>
    <property type="match status" value="1"/>
</dbReference>
<comment type="caution">
    <text evidence="2">The sequence shown here is derived from an EMBL/GenBank/DDBJ whole genome shotgun (WGS) entry which is preliminary data.</text>
</comment>
<name>A0A0P6Z3D4_9CHLR</name>
<dbReference type="GO" id="GO:0016491">
    <property type="term" value="F:oxidoreductase activity"/>
    <property type="evidence" value="ECO:0007669"/>
    <property type="project" value="TreeGrafter"/>
</dbReference>
<dbReference type="STRING" id="229921.ADN01_00175"/>
<evidence type="ECO:0008006" key="4">
    <source>
        <dbReference type="Google" id="ProtNLM"/>
    </source>
</evidence>
<evidence type="ECO:0000313" key="3">
    <source>
        <dbReference type="Proteomes" id="UP000050501"/>
    </source>
</evidence>
<sequence length="366" mass="41339">MVEQNQPTFEMVVEALLDASQPFPPRLLHRLSDLTPDELARLREIWPQVGTERRVSLMEDLEDLTDVDTLVFFDDIARFALEDEEPRVRASAIRLLFTADDPKLALSFVRMMRKDPDVHVRAAAANALGNFVYYGELEEIPAETLEVVENALIAVMGMEEDSQVKRWALESLGYSSRPEVPPLIRLAFARADLEWKASALCAMGRSADKVWAETVLAHVDSSLPELQFEAVRAAGQLELAGARRPLLDLLEEPLELDEDVYLAAVWSLSQIGGQGVRERLDDLLEDSDDEEVSQLIQDALDNLEFTEGLSLFDMMDVEPEEEEELSRVIDLEEDGADLAGEDEGFDEAEDDEEPRKPTPRKRHRHQ</sequence>
<proteinExistence type="predicted"/>
<gene>
    <name evidence="2" type="ORF">ADN01_00175</name>
</gene>
<dbReference type="Gene3D" id="1.25.10.10">
    <property type="entry name" value="Leucine-rich Repeat Variant"/>
    <property type="match status" value="2"/>
</dbReference>
<feature type="compositionally biased region" description="Acidic residues" evidence="1">
    <location>
        <begin position="331"/>
        <end position="352"/>
    </location>
</feature>
<dbReference type="SUPFAM" id="SSF48371">
    <property type="entry name" value="ARM repeat"/>
    <property type="match status" value="1"/>
</dbReference>
<accession>A0A0P6Z3D4</accession>
<feature type="region of interest" description="Disordered" evidence="1">
    <location>
        <begin position="319"/>
        <end position="366"/>
    </location>
</feature>
<organism evidence="2 3">
    <name type="scientific">Levilinea saccharolytica</name>
    <dbReference type="NCBI Taxonomy" id="229921"/>
    <lineage>
        <taxon>Bacteria</taxon>
        <taxon>Bacillati</taxon>
        <taxon>Chloroflexota</taxon>
        <taxon>Anaerolineae</taxon>
        <taxon>Anaerolineales</taxon>
        <taxon>Anaerolineaceae</taxon>
        <taxon>Levilinea</taxon>
    </lineage>
</organism>
<dbReference type="InterPro" id="IPR011989">
    <property type="entry name" value="ARM-like"/>
</dbReference>
<feature type="compositionally biased region" description="Basic residues" evidence="1">
    <location>
        <begin position="357"/>
        <end position="366"/>
    </location>
</feature>
<reference evidence="2 3" key="1">
    <citation type="submission" date="2015-07" db="EMBL/GenBank/DDBJ databases">
        <title>Genome sequence of Levilinea saccharolytica DSM 16555.</title>
        <authorList>
            <person name="Hemp J."/>
            <person name="Ward L.M."/>
            <person name="Pace L.A."/>
            <person name="Fischer W.W."/>
        </authorList>
    </citation>
    <scope>NUCLEOTIDE SEQUENCE [LARGE SCALE GENOMIC DNA]</scope>
    <source>
        <strain evidence="2 3">KIBI-1</strain>
    </source>
</reference>
<keyword evidence="3" id="KW-1185">Reference proteome</keyword>
<dbReference type="Proteomes" id="UP000050501">
    <property type="component" value="Unassembled WGS sequence"/>
</dbReference>
<dbReference type="EMBL" id="LGCM01000002">
    <property type="protein sequence ID" value="KPL91751.1"/>
    <property type="molecule type" value="Genomic_DNA"/>
</dbReference>
<dbReference type="OrthoDB" id="151345at2"/>
<dbReference type="InterPro" id="IPR016024">
    <property type="entry name" value="ARM-type_fold"/>
</dbReference>
<evidence type="ECO:0000256" key="1">
    <source>
        <dbReference type="SAM" id="MobiDB-lite"/>
    </source>
</evidence>
<evidence type="ECO:0000313" key="2">
    <source>
        <dbReference type="EMBL" id="KPL91751.1"/>
    </source>
</evidence>
<dbReference type="AlphaFoldDB" id="A0A0P6Z3D4"/>
<dbReference type="Pfam" id="PF13646">
    <property type="entry name" value="HEAT_2"/>
    <property type="match status" value="2"/>
</dbReference>
<dbReference type="RefSeq" id="WP_062417957.1">
    <property type="nucleotide sequence ID" value="NZ_DF967974.1"/>
</dbReference>